<sequence length="243" mass="27010">MLTNMPANGTLVLSNESISNQVFRLDAKQSDLWRLLDGHNLRILLFCRDDVDWVKSYYKQIIVNRVPIKAGAQATSVVPVPMFEEFAKSTVIDLLLNRDAVAARLGLIFNSSDIVLKDYDNRAAISNFAEFIGIDDVSQFATAKVVNSSIPDVHAEILRQAINISAAASMFVRNRISDLLRDCNNIQLRVSGASSSTFEGVGPGNFSYRPNMPLSYTQEEFEESVEALFKFRPGEAGPQPPYQ</sequence>
<organism evidence="1 2">
    <name type="scientific">Hansschlegelia zhihuaiae</name>
    <dbReference type="NCBI Taxonomy" id="405005"/>
    <lineage>
        <taxon>Bacteria</taxon>
        <taxon>Pseudomonadati</taxon>
        <taxon>Pseudomonadota</taxon>
        <taxon>Alphaproteobacteria</taxon>
        <taxon>Hyphomicrobiales</taxon>
        <taxon>Methylopilaceae</taxon>
        <taxon>Hansschlegelia</taxon>
    </lineage>
</organism>
<evidence type="ECO:0000313" key="1">
    <source>
        <dbReference type="EMBL" id="RXF69248.1"/>
    </source>
</evidence>
<accession>A0A4Q0M7Z3</accession>
<name>A0A4Q0M7Z3_9HYPH</name>
<keyword evidence="2" id="KW-1185">Reference proteome</keyword>
<dbReference type="OrthoDB" id="8447154at2"/>
<protein>
    <submittedName>
        <fullName evidence="1">Uncharacterized protein</fullName>
    </submittedName>
</protein>
<reference evidence="1 2" key="1">
    <citation type="submission" date="2018-12" db="EMBL/GenBank/DDBJ databases">
        <title>bacterium Hansschlegelia zhihuaiae S113.</title>
        <authorList>
            <person name="He J."/>
        </authorList>
    </citation>
    <scope>NUCLEOTIDE SEQUENCE [LARGE SCALE GENOMIC DNA]</scope>
    <source>
        <strain evidence="1 2">S 113</strain>
    </source>
</reference>
<proteinExistence type="predicted"/>
<dbReference type="RefSeq" id="WP_128779014.1">
    <property type="nucleotide sequence ID" value="NZ_RYFI01000022.1"/>
</dbReference>
<dbReference type="Proteomes" id="UP000289708">
    <property type="component" value="Unassembled WGS sequence"/>
</dbReference>
<dbReference type="AlphaFoldDB" id="A0A4Q0M7Z3"/>
<evidence type="ECO:0000313" key="2">
    <source>
        <dbReference type="Proteomes" id="UP000289708"/>
    </source>
</evidence>
<gene>
    <name evidence="1" type="ORF">EK403_18860</name>
</gene>
<comment type="caution">
    <text evidence="1">The sequence shown here is derived from an EMBL/GenBank/DDBJ whole genome shotgun (WGS) entry which is preliminary data.</text>
</comment>
<dbReference type="EMBL" id="RYFI01000022">
    <property type="protein sequence ID" value="RXF69248.1"/>
    <property type="molecule type" value="Genomic_DNA"/>
</dbReference>